<dbReference type="InterPro" id="IPR011335">
    <property type="entry name" value="Restrct_endonuc-II-like"/>
</dbReference>
<dbReference type="SUPFAM" id="SSF52980">
    <property type="entry name" value="Restriction endonuclease-like"/>
    <property type="match status" value="1"/>
</dbReference>
<sequence length="276" mass="32005">MSQYYKPNRNPDWNYGGPKFRLSRTKIALFLECPRCFYLDNKLGVARPPGFPFNLNSAVDVLLKREFDFYRKNTSKHPLCDAYGVDAIPFDHAEINTWRENFKGIEHKHAATGLTVTGSVDDVWVNPKGELIVVDYKSTSKDERIESLDKEWHDGYKRQLEIYQWLLRQRGFKVCDTGYWVYANASKDREAFDGKLEFEVTLIPHEGNTDWVESALLRLKERLDSDDIPATAPDCDYCRYREAADNALFTASNKEKKEKTPIKKLANAKNKTVQLF</sequence>
<evidence type="ECO:0000313" key="2">
    <source>
        <dbReference type="EMBL" id="KKW35873.1"/>
    </source>
</evidence>
<organism evidence="2 3">
    <name type="scientific">Candidatus Adlerbacteria bacterium GW2011_GWA1_54_10</name>
    <dbReference type="NCBI Taxonomy" id="1618605"/>
    <lineage>
        <taxon>Bacteria</taxon>
        <taxon>Candidatus Adleribacteriota</taxon>
    </lineage>
</organism>
<comment type="caution">
    <text evidence="2">The sequence shown here is derived from an EMBL/GenBank/DDBJ whole genome shotgun (WGS) entry which is preliminary data.</text>
</comment>
<feature type="domain" description="PD-(D/E)XK endonuclease-like" evidence="1">
    <location>
        <begin position="101"/>
        <end position="242"/>
    </location>
</feature>
<evidence type="ECO:0000313" key="3">
    <source>
        <dbReference type="Proteomes" id="UP000034740"/>
    </source>
</evidence>
<proteinExistence type="predicted"/>
<name>A0A0G1XXG2_9BACT</name>
<accession>A0A0G1XXG2</accession>
<gene>
    <name evidence="2" type="ORF">UY83_C0002G0030</name>
</gene>
<dbReference type="InterPro" id="IPR011604">
    <property type="entry name" value="PDDEXK-like_dom_sf"/>
</dbReference>
<dbReference type="Pfam" id="PF12705">
    <property type="entry name" value="PDDEXK_1"/>
    <property type="match status" value="1"/>
</dbReference>
<dbReference type="EMBL" id="LCRO01000002">
    <property type="protein sequence ID" value="KKW35873.1"/>
    <property type="molecule type" value="Genomic_DNA"/>
</dbReference>
<dbReference type="AlphaFoldDB" id="A0A0G1XXG2"/>
<dbReference type="Proteomes" id="UP000034740">
    <property type="component" value="Unassembled WGS sequence"/>
</dbReference>
<reference evidence="2 3" key="1">
    <citation type="journal article" date="2015" name="Nature">
        <title>rRNA introns, odd ribosomes, and small enigmatic genomes across a large radiation of phyla.</title>
        <authorList>
            <person name="Brown C.T."/>
            <person name="Hug L.A."/>
            <person name="Thomas B.C."/>
            <person name="Sharon I."/>
            <person name="Castelle C.J."/>
            <person name="Singh A."/>
            <person name="Wilkins M.J."/>
            <person name="Williams K.H."/>
            <person name="Banfield J.F."/>
        </authorList>
    </citation>
    <scope>NUCLEOTIDE SEQUENCE [LARGE SCALE GENOMIC DNA]</scope>
</reference>
<evidence type="ECO:0000259" key="1">
    <source>
        <dbReference type="Pfam" id="PF12705"/>
    </source>
</evidence>
<dbReference type="InterPro" id="IPR038726">
    <property type="entry name" value="PDDEXK_AddAB-type"/>
</dbReference>
<protein>
    <recommendedName>
        <fullName evidence="1">PD-(D/E)XK endonuclease-like domain-containing protein</fullName>
    </recommendedName>
</protein>
<dbReference type="Gene3D" id="3.90.320.10">
    <property type="match status" value="1"/>
</dbReference>